<keyword evidence="2 8" id="KW-0813">Transport</keyword>
<evidence type="ECO:0000256" key="3">
    <source>
        <dbReference type="ARBA" id="ARBA00022452"/>
    </source>
</evidence>
<name>A0A7W4JH78_9PROT</name>
<keyword evidence="7 8" id="KW-0998">Cell outer membrane</keyword>
<evidence type="ECO:0000256" key="10">
    <source>
        <dbReference type="SAM" id="MobiDB-lite"/>
    </source>
</evidence>
<feature type="signal peptide" evidence="11">
    <location>
        <begin position="1"/>
        <end position="37"/>
    </location>
</feature>
<evidence type="ECO:0000256" key="2">
    <source>
        <dbReference type="ARBA" id="ARBA00022448"/>
    </source>
</evidence>
<evidence type="ECO:0000256" key="1">
    <source>
        <dbReference type="ARBA" id="ARBA00004571"/>
    </source>
</evidence>
<keyword evidence="11" id="KW-0732">Signal</keyword>
<evidence type="ECO:0000313" key="14">
    <source>
        <dbReference type="EMBL" id="MBB2181194.1"/>
    </source>
</evidence>
<dbReference type="AlphaFoldDB" id="A0A7W4JH78"/>
<dbReference type="PANTHER" id="PTHR47234">
    <property type="match status" value="1"/>
</dbReference>
<organism evidence="14 15">
    <name type="scientific">Gluconacetobacter tumulicola</name>
    <dbReference type="NCBI Taxonomy" id="1017177"/>
    <lineage>
        <taxon>Bacteria</taxon>
        <taxon>Pseudomonadati</taxon>
        <taxon>Pseudomonadota</taxon>
        <taxon>Alphaproteobacteria</taxon>
        <taxon>Acetobacterales</taxon>
        <taxon>Acetobacteraceae</taxon>
        <taxon>Gluconacetobacter</taxon>
    </lineage>
</organism>
<feature type="domain" description="TonB-dependent receptor-like beta-barrel" evidence="12">
    <location>
        <begin position="470"/>
        <end position="1005"/>
    </location>
</feature>
<evidence type="ECO:0000256" key="4">
    <source>
        <dbReference type="ARBA" id="ARBA00022692"/>
    </source>
</evidence>
<keyword evidence="14" id="KW-0675">Receptor</keyword>
<dbReference type="Pfam" id="PF07715">
    <property type="entry name" value="Plug"/>
    <property type="match status" value="1"/>
</dbReference>
<dbReference type="PROSITE" id="PS52016">
    <property type="entry name" value="TONB_DEPENDENT_REC_3"/>
    <property type="match status" value="1"/>
</dbReference>
<feature type="region of interest" description="Disordered" evidence="10">
    <location>
        <begin position="41"/>
        <end position="73"/>
    </location>
</feature>
<accession>A0A7W4JH78</accession>
<evidence type="ECO:0000256" key="11">
    <source>
        <dbReference type="SAM" id="SignalP"/>
    </source>
</evidence>
<sequence>MGDRRAKQTTPRTFRNKNLLLLAFTAMSGMMWSPVFAESTTAATQTPRKPHVRTTKATKAVTPTRAPVTTSPAVAATAPAPNAAIVAQTSTAPVPAAPAEAENVVVTGSLIRDPNFRSASPMTHLTSRDLRQRGITTASQALAQLASNGSGNLPANFSANGAFAAGATAPSLRGLTTDSTLVLMDGQRLSYYPLSDDGERNFVDSNWIPMSIMETIDVQKDSASATYGADAVAGVINFITRRQIKGFEANAEGGVSGRGDSGHQRLYATYGRGDVDRDGYNFYINAEYQNDDMLYNSQRGYPYNTGDLTGIGGFNGNPNAIQADGTLQGVGATTVATVRPVTVNPTTGALRTIGGLQPLGAGCGNLMTHNVPVGAAAGTTGNYANTVCEQNTVGNYKVIAPSDRRVSTTAHFTVRPWQRAELTGMFTYSQNLNYNTATPVSIRSQSRSGDISFANITLPALLSNGQLNPNNPYAAQGQAAQIYYLFGDMLPTSTQFNQAYRGSVHLSGWEPSNWGSDWKYNASFVGMTDDLAYVRTGYPIFNRVQRAINDGSYNFVDPSMNSAAIHNWIAPRSTQHSDSSEYSGELTLQKGLFKLPGGMVNLVVGGNIRYESLNNPSANPDDPLNPSAQYMGVNGFYAKGSRWVESGFFETYIPFVKYFSADVSGRYDNYSVGYNRFSPKVEALIKPIKEFTLRGTFSKGFRVPSFAETNSQTVGYVTDTPSSHSYTSAFLAQHQNAAGTGPDAYAQQYNLALNTVGNPNVKPELSTSFTGGAVIQPTRWMNLSVDYYYIKKTNYITTANQSTALEAYYTGSPMPSGISVIPDVTDPDHPDATPRAGIVNLGYINGATLVTDGLDLALDANIPLPGKLSKLKWYSKGEATYIFRYNVNYPGLGTERFAGTLGPANTTSASGTPRWRANWANTFTYDKLSLTTTVYYTSGYKLTAEDATGPGTRNDCSQAQTGFAGETTLDGSPIRCNAPSFWDVDLTLMYRFNNRFTAYANMYNVANWKPALDLGTYGGYLYNPSWSAAGMLGRAFRFGVNVTL</sequence>
<dbReference type="PANTHER" id="PTHR47234:SF3">
    <property type="entry name" value="SECRETIN_TONB SHORT N-TERMINAL DOMAIN-CONTAINING PROTEIN"/>
    <property type="match status" value="1"/>
</dbReference>
<dbReference type="Proteomes" id="UP000525623">
    <property type="component" value="Unassembled WGS sequence"/>
</dbReference>
<dbReference type="Gene3D" id="2.170.130.10">
    <property type="entry name" value="TonB-dependent receptor, plug domain"/>
    <property type="match status" value="1"/>
</dbReference>
<feature type="chain" id="PRO_5030650651" evidence="11">
    <location>
        <begin position="38"/>
        <end position="1044"/>
    </location>
</feature>
<dbReference type="InterPro" id="IPR036942">
    <property type="entry name" value="Beta-barrel_TonB_sf"/>
</dbReference>
<evidence type="ECO:0000256" key="8">
    <source>
        <dbReference type="PROSITE-ProRule" id="PRU01360"/>
    </source>
</evidence>
<dbReference type="InterPro" id="IPR012910">
    <property type="entry name" value="Plug_dom"/>
</dbReference>
<feature type="domain" description="TonB-dependent receptor plug" evidence="13">
    <location>
        <begin position="117"/>
        <end position="235"/>
    </location>
</feature>
<reference evidence="14 15" key="1">
    <citation type="submission" date="2020-04" db="EMBL/GenBank/DDBJ databases">
        <title>Description of novel Gluconacetobacter.</title>
        <authorList>
            <person name="Sombolestani A."/>
        </authorList>
    </citation>
    <scope>NUCLEOTIDE SEQUENCE [LARGE SCALE GENOMIC DNA]</scope>
    <source>
        <strain evidence="14 15">LMG 27725</strain>
    </source>
</reference>
<keyword evidence="4 8" id="KW-0812">Transmembrane</keyword>
<keyword evidence="5 9" id="KW-0798">TonB box</keyword>
<dbReference type="GO" id="GO:0009279">
    <property type="term" value="C:cell outer membrane"/>
    <property type="evidence" value="ECO:0007669"/>
    <property type="project" value="UniProtKB-SubCell"/>
</dbReference>
<comment type="similarity">
    <text evidence="8 9">Belongs to the TonB-dependent receptor family.</text>
</comment>
<dbReference type="SUPFAM" id="SSF56935">
    <property type="entry name" value="Porins"/>
    <property type="match status" value="1"/>
</dbReference>
<comment type="subcellular location">
    <subcellularLocation>
        <location evidence="1 8">Cell outer membrane</location>
        <topology evidence="1 8">Multi-pass membrane protein</topology>
    </subcellularLocation>
</comment>
<evidence type="ECO:0000259" key="12">
    <source>
        <dbReference type="Pfam" id="PF00593"/>
    </source>
</evidence>
<proteinExistence type="inferred from homology"/>
<dbReference type="Gene3D" id="2.40.170.20">
    <property type="entry name" value="TonB-dependent receptor, beta-barrel domain"/>
    <property type="match status" value="1"/>
</dbReference>
<dbReference type="Pfam" id="PF00593">
    <property type="entry name" value="TonB_dep_Rec_b-barrel"/>
    <property type="match status" value="1"/>
</dbReference>
<protein>
    <submittedName>
        <fullName evidence="14">TonB-dependent receptor</fullName>
    </submittedName>
</protein>
<keyword evidence="6 8" id="KW-0472">Membrane</keyword>
<evidence type="ECO:0000259" key="13">
    <source>
        <dbReference type="Pfam" id="PF07715"/>
    </source>
</evidence>
<dbReference type="InterPro" id="IPR037066">
    <property type="entry name" value="Plug_dom_sf"/>
</dbReference>
<evidence type="ECO:0000256" key="5">
    <source>
        <dbReference type="ARBA" id="ARBA00023077"/>
    </source>
</evidence>
<evidence type="ECO:0000256" key="7">
    <source>
        <dbReference type="ARBA" id="ARBA00023237"/>
    </source>
</evidence>
<dbReference type="EMBL" id="JABEQL010000048">
    <property type="protein sequence ID" value="MBB2181194.1"/>
    <property type="molecule type" value="Genomic_DNA"/>
</dbReference>
<gene>
    <name evidence="14" type="ORF">HLH29_18940</name>
</gene>
<feature type="compositionally biased region" description="Low complexity" evidence="10">
    <location>
        <begin position="57"/>
        <end position="73"/>
    </location>
</feature>
<evidence type="ECO:0000256" key="6">
    <source>
        <dbReference type="ARBA" id="ARBA00023136"/>
    </source>
</evidence>
<comment type="caution">
    <text evidence="14">The sequence shown here is derived from an EMBL/GenBank/DDBJ whole genome shotgun (WGS) entry which is preliminary data.</text>
</comment>
<dbReference type="InterPro" id="IPR000531">
    <property type="entry name" value="Beta-barrel_TonB"/>
</dbReference>
<evidence type="ECO:0000256" key="9">
    <source>
        <dbReference type="RuleBase" id="RU003357"/>
    </source>
</evidence>
<evidence type="ECO:0000313" key="15">
    <source>
        <dbReference type="Proteomes" id="UP000525623"/>
    </source>
</evidence>
<keyword evidence="3 8" id="KW-1134">Transmembrane beta strand</keyword>
<keyword evidence="15" id="KW-1185">Reference proteome</keyword>
<dbReference type="InterPro" id="IPR039426">
    <property type="entry name" value="TonB-dep_rcpt-like"/>
</dbReference>